<reference evidence="5" key="1">
    <citation type="submission" date="2021-01" db="EMBL/GenBank/DDBJ databases">
        <authorList>
            <person name="Corre E."/>
            <person name="Pelletier E."/>
            <person name="Niang G."/>
            <person name="Scheremetjew M."/>
            <person name="Finn R."/>
            <person name="Kale V."/>
            <person name="Holt S."/>
            <person name="Cochrane G."/>
            <person name="Meng A."/>
            <person name="Brown T."/>
            <person name="Cohen L."/>
        </authorList>
    </citation>
    <scope>NUCLEOTIDE SEQUENCE</scope>
    <source>
        <strain evidence="5">RCC1871</strain>
    </source>
</reference>
<dbReference type="Proteomes" id="UP001472866">
    <property type="component" value="Chromosome 01"/>
</dbReference>
<proteinExistence type="inferred from homology"/>
<protein>
    <recommendedName>
        <fullName evidence="4">tRNA-splicing endonuclease subunit Sen54 N-terminal domain-containing protein</fullName>
    </recommendedName>
</protein>
<dbReference type="EMBL" id="HBHZ01011829">
    <property type="protein sequence ID" value="CAE0196047.1"/>
    <property type="molecule type" value="Transcribed_RNA"/>
</dbReference>
<organism evidence="5">
    <name type="scientific">Chloropicon roscoffensis</name>
    <dbReference type="NCBI Taxonomy" id="1461544"/>
    <lineage>
        <taxon>Eukaryota</taxon>
        <taxon>Viridiplantae</taxon>
        <taxon>Chlorophyta</taxon>
        <taxon>Chloropicophyceae</taxon>
        <taxon>Chloropicales</taxon>
        <taxon>Chloropicaceae</taxon>
        <taxon>Chloropicon</taxon>
    </lineage>
</organism>
<reference evidence="6 7" key="2">
    <citation type="submission" date="2024-03" db="EMBL/GenBank/DDBJ databases">
        <title>Complete genome sequence of the green alga Chloropicon roscoffensis RCC1871.</title>
        <authorList>
            <person name="Lemieux C."/>
            <person name="Pombert J.-F."/>
            <person name="Otis C."/>
            <person name="Turmel M."/>
        </authorList>
    </citation>
    <scope>NUCLEOTIDE SEQUENCE [LARGE SCALE GENOMIC DNA]</scope>
    <source>
        <strain evidence="6 7">RCC1871</strain>
    </source>
</reference>
<dbReference type="AlphaFoldDB" id="A0A7S3CGR6"/>
<comment type="similarity">
    <text evidence="1">Belongs to the SEN54 family.</text>
</comment>
<sequence length="340" mass="37829">MADPNKKASSRTRQILGNTRHTLGRFVSYAVWREDVGLALVVQRKGKVWHNMGLQVRQNLFCNLIEAAFLSERCNLLMSKNGKILSVKDHFSLLVANEVTWQSYFSYVYLKRAGYSLFGKPLCWLNEDTGTLKALARIGKEGQGQDKLEVLNENDGKGERDLAEQPTAGNMPPAAKRRKIGEKLGAGEGEGTFAGAQQERGCRGWWVSVPSQNSWLCGLGPVPQHPPSMFNPTVLKSKTEAFPNLWSFGKKNTFSMDLDESSLQSFDVKLIGGNLPGRRKKVDFSLHVPKVQSKGLSWRQAHSVADLSKRSKSKPAKISFIDGASVCFFSLHDDLNHPTH</sequence>
<dbReference type="Pfam" id="PF12928">
    <property type="entry name" value="tRNA_int_end_N2"/>
    <property type="match status" value="1"/>
</dbReference>
<name>A0A7S3CGR6_9CHLO</name>
<gene>
    <name evidence="5" type="ORF">CROS1456_LOCUS9144</name>
    <name evidence="6" type="ORF">HKI87_01g06200</name>
</gene>
<evidence type="ECO:0000313" key="6">
    <source>
        <dbReference type="EMBL" id="WZN59095.1"/>
    </source>
</evidence>
<dbReference type="InterPro" id="IPR024337">
    <property type="entry name" value="tRNA_splic_suSen54"/>
</dbReference>
<accession>A0A7S3CGR6</accession>
<dbReference type="EMBL" id="CP151501">
    <property type="protein sequence ID" value="WZN59095.1"/>
    <property type="molecule type" value="Genomic_DNA"/>
</dbReference>
<evidence type="ECO:0000313" key="5">
    <source>
        <dbReference type="EMBL" id="CAE0196047.1"/>
    </source>
</evidence>
<dbReference type="InterPro" id="IPR024336">
    <property type="entry name" value="tRNA_splic_suSen54_N"/>
</dbReference>
<evidence type="ECO:0000256" key="2">
    <source>
        <dbReference type="ARBA" id="ARBA00022694"/>
    </source>
</evidence>
<feature type="domain" description="tRNA-splicing endonuclease subunit Sen54 N-terminal" evidence="4">
    <location>
        <begin position="14"/>
        <end position="75"/>
    </location>
</feature>
<feature type="region of interest" description="Disordered" evidence="3">
    <location>
        <begin position="152"/>
        <end position="176"/>
    </location>
</feature>
<feature type="compositionally biased region" description="Basic and acidic residues" evidence="3">
    <location>
        <begin position="152"/>
        <end position="163"/>
    </location>
</feature>
<evidence type="ECO:0000256" key="3">
    <source>
        <dbReference type="SAM" id="MobiDB-lite"/>
    </source>
</evidence>
<evidence type="ECO:0000313" key="7">
    <source>
        <dbReference type="Proteomes" id="UP001472866"/>
    </source>
</evidence>
<evidence type="ECO:0000259" key="4">
    <source>
        <dbReference type="Pfam" id="PF12928"/>
    </source>
</evidence>
<dbReference type="GO" id="GO:0000214">
    <property type="term" value="C:tRNA-intron endonuclease complex"/>
    <property type="evidence" value="ECO:0007669"/>
    <property type="project" value="TreeGrafter"/>
</dbReference>
<keyword evidence="2" id="KW-0819">tRNA processing</keyword>
<evidence type="ECO:0000256" key="1">
    <source>
        <dbReference type="ARBA" id="ARBA00005736"/>
    </source>
</evidence>
<dbReference type="GO" id="GO:0000379">
    <property type="term" value="P:tRNA-type intron splice site recognition and cleavage"/>
    <property type="evidence" value="ECO:0007669"/>
    <property type="project" value="TreeGrafter"/>
</dbReference>
<keyword evidence="7" id="KW-1185">Reference proteome</keyword>
<dbReference type="PANTHER" id="PTHR21027:SF1">
    <property type="entry name" value="TRNA-SPLICING ENDONUCLEASE SUBUNIT SEN54"/>
    <property type="match status" value="1"/>
</dbReference>
<dbReference type="PANTHER" id="PTHR21027">
    <property type="entry name" value="TRNA-SPLICING ENDONUCLEASE SUBUNIT SEN54"/>
    <property type="match status" value="1"/>
</dbReference>